<name>A0AA38U893_9AGAR</name>
<feature type="compositionally biased region" description="Low complexity" evidence="1">
    <location>
        <begin position="150"/>
        <end position="159"/>
    </location>
</feature>
<keyword evidence="3" id="KW-1185">Reference proteome</keyword>
<feature type="compositionally biased region" description="Basic and acidic residues" evidence="1">
    <location>
        <begin position="260"/>
        <end position="272"/>
    </location>
</feature>
<organism evidence="2 3">
    <name type="scientific">Lentinula aff. detonsa</name>
    <dbReference type="NCBI Taxonomy" id="2804958"/>
    <lineage>
        <taxon>Eukaryota</taxon>
        <taxon>Fungi</taxon>
        <taxon>Dikarya</taxon>
        <taxon>Basidiomycota</taxon>
        <taxon>Agaricomycotina</taxon>
        <taxon>Agaricomycetes</taxon>
        <taxon>Agaricomycetidae</taxon>
        <taxon>Agaricales</taxon>
        <taxon>Marasmiineae</taxon>
        <taxon>Omphalotaceae</taxon>
        <taxon>Lentinula</taxon>
    </lineage>
</organism>
<feature type="region of interest" description="Disordered" evidence="1">
    <location>
        <begin position="145"/>
        <end position="173"/>
    </location>
</feature>
<feature type="compositionally biased region" description="Basic and acidic residues" evidence="1">
    <location>
        <begin position="25"/>
        <end position="42"/>
    </location>
</feature>
<accession>A0AA38U893</accession>
<reference evidence="2" key="1">
    <citation type="submission" date="2022-08" db="EMBL/GenBank/DDBJ databases">
        <authorList>
            <consortium name="DOE Joint Genome Institute"/>
            <person name="Min B."/>
            <person name="Riley R."/>
            <person name="Sierra-Patev S."/>
            <person name="Naranjo-Ortiz M."/>
            <person name="Looney B."/>
            <person name="Konkel Z."/>
            <person name="Slot J.C."/>
            <person name="Sakamoto Y."/>
            <person name="Steenwyk J.L."/>
            <person name="Rokas A."/>
            <person name="Carro J."/>
            <person name="Camarero S."/>
            <person name="Ferreira P."/>
            <person name="Molpeceres G."/>
            <person name="Ruiz-Duenas F.J."/>
            <person name="Serrano A."/>
            <person name="Henrissat B."/>
            <person name="Drula E."/>
            <person name="Hughes K.W."/>
            <person name="Mata J.L."/>
            <person name="Ishikawa N.K."/>
            <person name="Vargas-Isla R."/>
            <person name="Ushijima S."/>
            <person name="Smith C.A."/>
            <person name="Ahrendt S."/>
            <person name="Andreopoulos W."/>
            <person name="He G."/>
            <person name="Labutti K."/>
            <person name="Lipzen A."/>
            <person name="Ng V."/>
            <person name="Sandor L."/>
            <person name="Barry K."/>
            <person name="Martinez A.T."/>
            <person name="Xiao Y."/>
            <person name="Gibbons J.G."/>
            <person name="Terashima K."/>
            <person name="Hibbett D.S."/>
            <person name="Grigoriev I.V."/>
        </authorList>
    </citation>
    <scope>NUCLEOTIDE SEQUENCE</scope>
    <source>
        <strain evidence="2">TFB10291</strain>
    </source>
</reference>
<gene>
    <name evidence="2" type="ORF">GGU10DRAFT_382706</name>
</gene>
<feature type="region of interest" description="Disordered" evidence="1">
    <location>
        <begin position="251"/>
        <end position="358"/>
    </location>
</feature>
<feature type="compositionally biased region" description="Basic and acidic residues" evidence="1">
    <location>
        <begin position="537"/>
        <end position="547"/>
    </location>
</feature>
<feature type="region of interest" description="Disordered" evidence="1">
    <location>
        <begin position="1"/>
        <end position="74"/>
    </location>
</feature>
<feature type="region of interest" description="Disordered" evidence="1">
    <location>
        <begin position="482"/>
        <end position="592"/>
    </location>
</feature>
<evidence type="ECO:0000313" key="3">
    <source>
        <dbReference type="Proteomes" id="UP001163798"/>
    </source>
</evidence>
<comment type="caution">
    <text evidence="2">The sequence shown here is derived from an EMBL/GenBank/DDBJ whole genome shotgun (WGS) entry which is preliminary data.</text>
</comment>
<feature type="compositionally biased region" description="Polar residues" evidence="1">
    <location>
        <begin position="286"/>
        <end position="307"/>
    </location>
</feature>
<proteinExistence type="predicted"/>
<evidence type="ECO:0000313" key="2">
    <source>
        <dbReference type="EMBL" id="KAJ3791010.1"/>
    </source>
</evidence>
<dbReference type="EMBL" id="MU793245">
    <property type="protein sequence ID" value="KAJ3791010.1"/>
    <property type="molecule type" value="Genomic_DNA"/>
</dbReference>
<dbReference type="AlphaFoldDB" id="A0AA38U893"/>
<evidence type="ECO:0000256" key="1">
    <source>
        <dbReference type="SAM" id="MobiDB-lite"/>
    </source>
</evidence>
<dbReference type="Proteomes" id="UP001163798">
    <property type="component" value="Unassembled WGS sequence"/>
</dbReference>
<sequence length="804" mass="89097">MPNYSDSENEIIDRIARNPHPQRLPRNDDSSSSRESSPDSLRKQNRSFTPASDDGDFQTSTIPEGYTPLPPEKPVIRQALGFASALGGIPTSGTVNTYQAKPNNPEKVKFLPGQTVVPAKKIKASSTKTKKAKKKDYAAQTSRFRVSDWASSSNNVSAPEAPPAPSPSPIQLHPAAVSGVDAMISGARMSYLLPTTQTPQIDTMYSVPPPPSVSNNITPYFSNTRYMPTTSTHSPAPITPATSQFHAAKFPLPDSQTELTKVKAPDKSKDTPSKNITKAKQRNKPAANSTKRPTVHSNENVSRSTAYYRQDYDNQVDLDAMSTPGAGPSSDIPDSSHLAPQGKQGHLSIKHSKPSRPASRMVTVLITDIRSGQEDHQLTEVIIPLKDTDPEHPEYGFWANAQEVVGKLQSSPSRVEGELVMSNSLGKSIQCETGPARAYTMRGKYRQIFMRQQEDGTFEAKPVNIGVSSERILEIVVEKLPAPGELPPPPHFPRDLRPSPDSDELSSTSFSHDSQDNTRERKRYRSPSDGGDGLTVDYDRFSSDHRSRSGSISYQRKKRARVDEEETQDSDFIPLTGTCRHSDCESPTSDDGESLDARIVERIIHALQMHSTNGLWESISKTKARFPRVSAYIEMCRILQLVLERYEGRAPFKRNHNVRIQKVHILKALFLLDEEDERSDLSNPDETFANCVETARLLSLYGPQGTRSQDAGVQEMIDNDSPPDKYTKPQQRLLELLREIDGKWQKDHVERAKTDALREQWDQAEAVEREVSRSSAQTSPEVLFTDGTVSTVVERGSSATLASN</sequence>
<protein>
    <submittedName>
        <fullName evidence="2">Uncharacterized protein</fullName>
    </submittedName>
</protein>